<evidence type="ECO:0000313" key="7">
    <source>
        <dbReference type="Proteomes" id="UP000015103"/>
    </source>
</evidence>
<organism evidence="6 7">
    <name type="scientific">Rhodnius prolixus</name>
    <name type="common">Triatomid bug</name>
    <dbReference type="NCBI Taxonomy" id="13249"/>
    <lineage>
        <taxon>Eukaryota</taxon>
        <taxon>Metazoa</taxon>
        <taxon>Ecdysozoa</taxon>
        <taxon>Arthropoda</taxon>
        <taxon>Hexapoda</taxon>
        <taxon>Insecta</taxon>
        <taxon>Pterygota</taxon>
        <taxon>Neoptera</taxon>
        <taxon>Paraneoptera</taxon>
        <taxon>Hemiptera</taxon>
        <taxon>Heteroptera</taxon>
        <taxon>Panheteroptera</taxon>
        <taxon>Cimicomorpha</taxon>
        <taxon>Reduviidae</taxon>
        <taxon>Triatominae</taxon>
        <taxon>Rhodnius</taxon>
    </lineage>
</organism>
<evidence type="ECO:0000259" key="5">
    <source>
        <dbReference type="Pfam" id="PF23727"/>
    </source>
</evidence>
<dbReference type="GeneID" id="141455425"/>
<keyword evidence="7" id="KW-1185">Reference proteome</keyword>
<dbReference type="OMA" id="SPYNLIF"/>
<dbReference type="EnsemblMetazoa" id="RPRC009778-RA">
    <property type="protein sequence ID" value="RPRC009778-PA"/>
    <property type="gene ID" value="RPRC009778"/>
</dbReference>
<evidence type="ECO:0000256" key="2">
    <source>
        <dbReference type="ARBA" id="ARBA00022692"/>
    </source>
</evidence>
<dbReference type="AlphaFoldDB" id="T1I0F8"/>
<accession>T1I0F8</accession>
<dbReference type="VEuPathDB" id="VectorBase:RPRC009778"/>
<dbReference type="eggNOG" id="ENOG502RYWG">
    <property type="taxonomic scope" value="Eukaryota"/>
</dbReference>
<keyword evidence="4" id="KW-0472">Membrane</keyword>
<dbReference type="GO" id="GO:0016020">
    <property type="term" value="C:membrane"/>
    <property type="evidence" value="ECO:0007669"/>
    <property type="project" value="UniProtKB-SubCell"/>
</dbReference>
<dbReference type="HOGENOM" id="CLU_017840_0_0_1"/>
<proteinExistence type="predicted"/>
<dbReference type="InParanoid" id="T1I0F8"/>
<keyword evidence="2" id="KW-0812">Transmembrane</keyword>
<dbReference type="PANTHER" id="PTHR21419">
    <property type="match status" value="1"/>
</dbReference>
<dbReference type="FunCoup" id="T1I0F8">
    <property type="interactions" value="11"/>
</dbReference>
<evidence type="ECO:0000313" key="6">
    <source>
        <dbReference type="EnsemblMetazoa" id="RPRC009778-PA"/>
    </source>
</evidence>
<evidence type="ECO:0000256" key="1">
    <source>
        <dbReference type="ARBA" id="ARBA00004167"/>
    </source>
</evidence>
<dbReference type="PANTHER" id="PTHR21419:SF29">
    <property type="entry name" value="LD24894P"/>
    <property type="match status" value="1"/>
</dbReference>
<name>T1I0F8_RHOPR</name>
<comment type="subcellular location">
    <subcellularLocation>
        <location evidence="1">Membrane</location>
        <topology evidence="1">Single-pass membrane protein</topology>
    </subcellularLocation>
</comment>
<dbReference type="InterPro" id="IPR055409">
    <property type="entry name" value="Beta-prop_FAM234A_B"/>
</dbReference>
<keyword evidence="3" id="KW-1133">Transmembrane helix</keyword>
<reference evidence="6" key="1">
    <citation type="submission" date="2015-05" db="UniProtKB">
        <authorList>
            <consortium name="EnsemblMetazoa"/>
        </authorList>
    </citation>
    <scope>IDENTIFICATION</scope>
</reference>
<dbReference type="EMBL" id="ACPB03006600">
    <property type="status" value="NOT_ANNOTATED_CDS"/>
    <property type="molecule type" value="Genomic_DNA"/>
</dbReference>
<feature type="domain" description="FAM234A/B beta-propeller" evidence="5">
    <location>
        <begin position="112"/>
        <end position="284"/>
    </location>
</feature>
<dbReference type="Proteomes" id="UP000015103">
    <property type="component" value="Unassembled WGS sequence"/>
</dbReference>
<evidence type="ECO:0000256" key="4">
    <source>
        <dbReference type="ARBA" id="ARBA00023136"/>
    </source>
</evidence>
<dbReference type="InterPro" id="IPR045232">
    <property type="entry name" value="FAM234"/>
</dbReference>
<evidence type="ECO:0000256" key="3">
    <source>
        <dbReference type="ARBA" id="ARBA00022989"/>
    </source>
</evidence>
<sequence length="500" mass="56440">MGDYQRLQTEAEPEVHLNAVSQTNHNVYYNKPMSWWHKVAFSTSILVCITIIIFFIWGLPCDMAQCGKETVNSISWNRTLTGLELKGRMHLVGGNLIAILQGAQWGKSRDINFSSRGGGVVALLGKTGEESYWLKLNVLLRYIDCSMSELIVNGVRTCLVVGENGYLAAIDPISGRGIWNMRTPDEKTYPQPKDIDVPIPLPDMNSDGIGDLVTLSRFTMGHHRLAFISGKTGVLIKEPPLSNDCIQVTDLKFDYTTSTVHYSCSTYLKSRLMSYVVKEIKSRTEKVALDRIIIPKEEHLRFLDGNNFAKEHKVIVSNSGTCPDDCSVSANVTDFRNGTIWSIQAQRAYIMSPVSLHFKHSISGFLLKMWQWDSPIEKKTKTVDGISVELIEERIILITFNKSGHFRVVNASQDKIKQLCYDNECQPHLSFQTQSALLADLNGDGNQELISYFVTYRADNDDPPVMLDKHSVDQWELESRVKVVRLEAELPKLYEAVSKH</sequence>
<dbReference type="RefSeq" id="XP_073986603.1">
    <property type="nucleotide sequence ID" value="XM_074130502.1"/>
</dbReference>
<protein>
    <recommendedName>
        <fullName evidence="5">FAM234A/B beta-propeller domain-containing protein</fullName>
    </recommendedName>
</protein>
<dbReference type="Pfam" id="PF23727">
    <property type="entry name" value="Beta-prop_FAM234A_B"/>
    <property type="match status" value="1"/>
</dbReference>